<dbReference type="Proteomes" id="UP000539146">
    <property type="component" value="Unassembled WGS sequence"/>
</dbReference>
<dbReference type="EMBL" id="JABMCG010000126">
    <property type="protein sequence ID" value="NUU29574.1"/>
    <property type="molecule type" value="Genomic_DNA"/>
</dbReference>
<sequence length="280" mass="28794">MTDGPIAPLDAGDDPQALLDGLATAAVRALPPAVFDRVLAVDRSRSLGDRLAGRPGAVRSLRLTGASETLTLRLDGRRLVTEAAQVSGGVTIARRQPPLGTWLGLFAGEVAAVAADAAGDTAAVAASLGRLGIRTVDAFRVADADVPRGLAALSAAAATRLPADAAATVGRIAELLTDALTRVAGDLASDAEVVVTRTATVYLPDTLRAYAALPADWAATHRLSDGSTPLEALRRQLDALETAARGMRDAAVERDAAAVVVNGRFLADRFRAADPGLELR</sequence>
<proteinExistence type="predicted"/>
<comment type="caution">
    <text evidence="1">The sequence shown here is derived from an EMBL/GenBank/DDBJ whole genome shotgun (WGS) entry which is preliminary data.</text>
</comment>
<organism evidence="1 2">
    <name type="scientific">Curtobacterium citreum</name>
    <dbReference type="NCBI Taxonomy" id="2036"/>
    <lineage>
        <taxon>Bacteria</taxon>
        <taxon>Bacillati</taxon>
        <taxon>Actinomycetota</taxon>
        <taxon>Actinomycetes</taxon>
        <taxon>Micrococcales</taxon>
        <taxon>Microbacteriaceae</taxon>
        <taxon>Curtobacterium</taxon>
    </lineage>
</organism>
<evidence type="ECO:0000313" key="1">
    <source>
        <dbReference type="EMBL" id="NUU29574.1"/>
    </source>
</evidence>
<evidence type="ECO:0000313" key="2">
    <source>
        <dbReference type="Proteomes" id="UP000539146"/>
    </source>
</evidence>
<dbReference type="RefSeq" id="WP_175326787.1">
    <property type="nucleotide sequence ID" value="NZ_BAAAWP010000001.1"/>
</dbReference>
<accession>A0A850DVZ5</accession>
<reference evidence="1 2" key="1">
    <citation type="submission" date="2020-05" db="EMBL/GenBank/DDBJ databases">
        <title>Genome Sequencing of Type Strains.</title>
        <authorList>
            <person name="Lemaire J.F."/>
            <person name="Inderbitzin P."/>
            <person name="Gregorio O.A."/>
            <person name="Collins S.B."/>
            <person name="Wespe N."/>
            <person name="Knight-Connoni V."/>
        </authorList>
    </citation>
    <scope>NUCLEOTIDE SEQUENCE [LARGE SCALE GENOMIC DNA]</scope>
    <source>
        <strain evidence="1 2">DSM 20512</strain>
    </source>
</reference>
<gene>
    <name evidence="1" type="ORF">HP467_15895</name>
</gene>
<protein>
    <submittedName>
        <fullName evidence="1">Uncharacterized protein</fullName>
    </submittedName>
</protein>
<dbReference type="AlphaFoldDB" id="A0A850DVZ5"/>
<name>A0A850DVZ5_9MICO</name>